<dbReference type="Pfam" id="PF19060">
    <property type="entry name" value="DVNP"/>
    <property type="match status" value="1"/>
</dbReference>
<dbReference type="InterPro" id="IPR043928">
    <property type="entry name" value="DNVP"/>
</dbReference>
<gene>
    <name evidence="1" type="ORF">RFI_39870</name>
</gene>
<comment type="caution">
    <text evidence="1">The sequence shown here is derived from an EMBL/GenBank/DDBJ whole genome shotgun (WGS) entry which is preliminary data.</text>
</comment>
<keyword evidence="2" id="KW-1185">Reference proteome</keyword>
<protein>
    <submittedName>
        <fullName evidence="1">Uncharacterized protein</fullName>
    </submittedName>
</protein>
<evidence type="ECO:0000313" key="1">
    <source>
        <dbReference type="EMBL" id="ETN97662.1"/>
    </source>
</evidence>
<accession>X6L7C0</accession>
<dbReference type="EMBL" id="ASPP01049018">
    <property type="protein sequence ID" value="ETN97662.1"/>
    <property type="molecule type" value="Genomic_DNA"/>
</dbReference>
<dbReference type="AlphaFoldDB" id="X6L7C0"/>
<dbReference type="Proteomes" id="UP000023152">
    <property type="component" value="Unassembled WGS sequence"/>
</dbReference>
<organism evidence="1 2">
    <name type="scientific">Reticulomyxa filosa</name>
    <dbReference type="NCBI Taxonomy" id="46433"/>
    <lineage>
        <taxon>Eukaryota</taxon>
        <taxon>Sar</taxon>
        <taxon>Rhizaria</taxon>
        <taxon>Retaria</taxon>
        <taxon>Foraminifera</taxon>
        <taxon>Monothalamids</taxon>
        <taxon>Reticulomyxidae</taxon>
        <taxon>Reticulomyxa</taxon>
    </lineage>
</organism>
<sequence length="118" mass="13575">MPRLGSKKGTYEEVFTGTKLVTRGGLTKDKLYKNDRGKIVSKARHEIGKKRMQAFTRPWDSDLPKTKESRDFEMEKLRSRLGAIEGLTFEDKIAEPVVEKGTSKKQKVVEMEIDEKKE</sequence>
<dbReference type="GO" id="GO:0003677">
    <property type="term" value="F:DNA binding"/>
    <property type="evidence" value="ECO:0007669"/>
    <property type="project" value="InterPro"/>
</dbReference>
<reference evidence="1 2" key="1">
    <citation type="journal article" date="2013" name="Curr. Biol.">
        <title>The Genome of the Foraminiferan Reticulomyxa filosa.</title>
        <authorList>
            <person name="Glockner G."/>
            <person name="Hulsmann N."/>
            <person name="Schleicher M."/>
            <person name="Noegel A.A."/>
            <person name="Eichinger L."/>
            <person name="Gallinger C."/>
            <person name="Pawlowski J."/>
            <person name="Sierra R."/>
            <person name="Euteneuer U."/>
            <person name="Pillet L."/>
            <person name="Moustafa A."/>
            <person name="Platzer M."/>
            <person name="Groth M."/>
            <person name="Szafranski K."/>
            <person name="Schliwa M."/>
        </authorList>
    </citation>
    <scope>NUCLEOTIDE SEQUENCE [LARGE SCALE GENOMIC DNA]</scope>
</reference>
<proteinExistence type="predicted"/>
<dbReference type="GO" id="GO:0051276">
    <property type="term" value="P:chromosome organization"/>
    <property type="evidence" value="ECO:0007669"/>
    <property type="project" value="InterPro"/>
</dbReference>
<name>X6L7C0_RETFI</name>
<evidence type="ECO:0000313" key="2">
    <source>
        <dbReference type="Proteomes" id="UP000023152"/>
    </source>
</evidence>